<feature type="transmembrane region" description="Helical" evidence="1">
    <location>
        <begin position="142"/>
        <end position="169"/>
    </location>
</feature>
<feature type="domain" description="SigF-like NTF2-like" evidence="2">
    <location>
        <begin position="1"/>
        <end position="175"/>
    </location>
</feature>
<keyword evidence="1" id="KW-0812">Transmembrane</keyword>
<sequence length="231" mass="25896">MQDPAEDLPDLIHALTHSSSPTRQQNSIRSVFTPDASFNHPLCRVKSGHNSRDLIIGVYGWYRILSPFIKADVGNVVWDKPSGTAYVELTQVFHVFVFPWKPAPASLVVRLTLEQGITSETSKLYYISSQTDFYQPEGITNLILPFLTPLVLFFKLIASAVSVLSYVMFRSTFGWWDPALEARGKADKKAEINGVLRGVSRGDRFWLGLGKHGMAGWDKNKIELQPDFGHA</sequence>
<evidence type="ECO:0000259" key="2">
    <source>
        <dbReference type="Pfam" id="PF24840"/>
    </source>
</evidence>
<dbReference type="Pfam" id="PF24840">
    <property type="entry name" value="NTF2_SigF"/>
    <property type="match status" value="1"/>
</dbReference>
<dbReference type="InterPro" id="IPR057514">
    <property type="entry name" value="NTF2_SigF"/>
</dbReference>
<protein>
    <recommendedName>
        <fullName evidence="2">SigF-like NTF2-like domain-containing protein</fullName>
    </recommendedName>
</protein>
<evidence type="ECO:0000256" key="1">
    <source>
        <dbReference type="SAM" id="Phobius"/>
    </source>
</evidence>
<accession>A0A0F7SP52</accession>
<dbReference type="EMBL" id="LN483124">
    <property type="protein sequence ID" value="CED82504.1"/>
    <property type="molecule type" value="Genomic_DNA"/>
</dbReference>
<name>A0A0F7SP52_PHARH</name>
<proteinExistence type="predicted"/>
<dbReference type="PANTHER" id="PTHR35393">
    <property type="entry name" value="CHROMOSOME 1, WHOLE GENOME SHOTGUN SEQUENCE"/>
    <property type="match status" value="1"/>
</dbReference>
<keyword evidence="1" id="KW-1133">Transmembrane helix</keyword>
<reference evidence="3" key="1">
    <citation type="submission" date="2014-08" db="EMBL/GenBank/DDBJ databases">
        <authorList>
            <person name="Sharma Rahul"/>
            <person name="Thines Marco"/>
        </authorList>
    </citation>
    <scope>NUCLEOTIDE SEQUENCE</scope>
</reference>
<dbReference type="PANTHER" id="PTHR35393:SF1">
    <property type="entry name" value="SNOAL-LIKE DOMAIN-CONTAINING PROTEIN"/>
    <property type="match status" value="1"/>
</dbReference>
<evidence type="ECO:0000313" key="3">
    <source>
        <dbReference type="EMBL" id="CED82504.1"/>
    </source>
</evidence>
<organism evidence="3">
    <name type="scientific">Phaffia rhodozyma</name>
    <name type="common">Yeast</name>
    <name type="synonym">Xanthophyllomyces dendrorhous</name>
    <dbReference type="NCBI Taxonomy" id="264483"/>
    <lineage>
        <taxon>Eukaryota</taxon>
        <taxon>Fungi</taxon>
        <taxon>Dikarya</taxon>
        <taxon>Basidiomycota</taxon>
        <taxon>Agaricomycotina</taxon>
        <taxon>Tremellomycetes</taxon>
        <taxon>Cystofilobasidiales</taxon>
        <taxon>Mrakiaceae</taxon>
        <taxon>Phaffia</taxon>
    </lineage>
</organism>
<keyword evidence="1" id="KW-0472">Membrane</keyword>
<dbReference type="AlphaFoldDB" id="A0A0F7SP52"/>